<dbReference type="InterPro" id="IPR036047">
    <property type="entry name" value="F-box-like_dom_sf"/>
</dbReference>
<dbReference type="SUPFAM" id="SSF81383">
    <property type="entry name" value="F-box domain"/>
    <property type="match status" value="1"/>
</dbReference>
<dbReference type="Proteomes" id="UP001218188">
    <property type="component" value="Unassembled WGS sequence"/>
</dbReference>
<dbReference type="EMBL" id="JARJCM010000185">
    <property type="protein sequence ID" value="KAJ7023647.1"/>
    <property type="molecule type" value="Genomic_DNA"/>
</dbReference>
<proteinExistence type="predicted"/>
<dbReference type="Pfam" id="PF00646">
    <property type="entry name" value="F-box"/>
    <property type="match status" value="1"/>
</dbReference>
<accession>A0AAD6WSG7</accession>
<evidence type="ECO:0000259" key="1">
    <source>
        <dbReference type="Pfam" id="PF00646"/>
    </source>
</evidence>
<dbReference type="InterPro" id="IPR001810">
    <property type="entry name" value="F-box_dom"/>
</dbReference>
<protein>
    <recommendedName>
        <fullName evidence="1">F-box domain-containing protein</fullName>
    </recommendedName>
</protein>
<name>A0AAD6WSG7_9AGAR</name>
<evidence type="ECO:0000313" key="2">
    <source>
        <dbReference type="EMBL" id="KAJ7023647.1"/>
    </source>
</evidence>
<dbReference type="AlphaFoldDB" id="A0AAD6WSG7"/>
<evidence type="ECO:0000313" key="3">
    <source>
        <dbReference type="Proteomes" id="UP001218188"/>
    </source>
</evidence>
<sequence>MDSGFLSLPPDLVLEVSMHLSLADAIDLLSTCKTLRQCCTEKSFWLHALVRVRQDQKHPIAVPLLQDLSALTLAELTEAGKRTNRLMKNWRSETPKPESVREIYVDLMSDIVVIPGANLIITHGTGFVACWDILRQCSVGRLVESGILVESSTFGEYGKVMLGATKQNSYCFEVLVICVDYRNRAAVSISLLLQHTFAYPRRHFYQASPVTVDANRVRVVVTTFDPWEYTLLSVSLAGNEETMYDFMPPVPRGVPVYGPPKVSIISSPNGPYFLRHMQNSGDVTHLSGSPVTPSTTTTTTVPLGTPNKSLQIKHFTPADPAADIVCVTSGQFMVEFWQARRDADARLVFDNVSPYAADRVVNSVVAGASGTYALVALHPGSPNEAPLRLLHCFPGGALDHREIRVPDKTLYVKEGQIALDDHLGLILSVRGDGRLRIASYA</sequence>
<feature type="domain" description="F-box" evidence="1">
    <location>
        <begin position="5"/>
        <end position="46"/>
    </location>
</feature>
<keyword evidence="3" id="KW-1185">Reference proteome</keyword>
<gene>
    <name evidence="2" type="ORF">C8F04DRAFT_1133855</name>
</gene>
<organism evidence="2 3">
    <name type="scientific">Mycena alexandri</name>
    <dbReference type="NCBI Taxonomy" id="1745969"/>
    <lineage>
        <taxon>Eukaryota</taxon>
        <taxon>Fungi</taxon>
        <taxon>Dikarya</taxon>
        <taxon>Basidiomycota</taxon>
        <taxon>Agaricomycotina</taxon>
        <taxon>Agaricomycetes</taxon>
        <taxon>Agaricomycetidae</taxon>
        <taxon>Agaricales</taxon>
        <taxon>Marasmiineae</taxon>
        <taxon>Mycenaceae</taxon>
        <taxon>Mycena</taxon>
    </lineage>
</organism>
<reference evidence="2" key="1">
    <citation type="submission" date="2023-03" db="EMBL/GenBank/DDBJ databases">
        <title>Massive genome expansion in bonnet fungi (Mycena s.s.) driven by repeated elements and novel gene families across ecological guilds.</title>
        <authorList>
            <consortium name="Lawrence Berkeley National Laboratory"/>
            <person name="Harder C.B."/>
            <person name="Miyauchi S."/>
            <person name="Viragh M."/>
            <person name="Kuo A."/>
            <person name="Thoen E."/>
            <person name="Andreopoulos B."/>
            <person name="Lu D."/>
            <person name="Skrede I."/>
            <person name="Drula E."/>
            <person name="Henrissat B."/>
            <person name="Morin E."/>
            <person name="Kohler A."/>
            <person name="Barry K."/>
            <person name="LaButti K."/>
            <person name="Morin E."/>
            <person name="Salamov A."/>
            <person name="Lipzen A."/>
            <person name="Mereny Z."/>
            <person name="Hegedus B."/>
            <person name="Baldrian P."/>
            <person name="Stursova M."/>
            <person name="Weitz H."/>
            <person name="Taylor A."/>
            <person name="Grigoriev I.V."/>
            <person name="Nagy L.G."/>
            <person name="Martin F."/>
            <person name="Kauserud H."/>
        </authorList>
    </citation>
    <scope>NUCLEOTIDE SEQUENCE</scope>
    <source>
        <strain evidence="2">CBHHK200</strain>
    </source>
</reference>
<comment type="caution">
    <text evidence="2">The sequence shown here is derived from an EMBL/GenBank/DDBJ whole genome shotgun (WGS) entry which is preliminary data.</text>
</comment>